<dbReference type="NCBIfam" id="TIGR01953">
    <property type="entry name" value="NusA"/>
    <property type="match status" value="1"/>
</dbReference>
<dbReference type="InterPro" id="IPR010213">
    <property type="entry name" value="TF_NusA"/>
</dbReference>
<dbReference type="OrthoDB" id="9807233at2"/>
<keyword evidence="5 7" id="KW-0805">Transcription regulation</keyword>
<evidence type="ECO:0000256" key="1">
    <source>
        <dbReference type="ARBA" id="ARBA00022472"/>
    </source>
</evidence>
<dbReference type="SUPFAM" id="SSF54814">
    <property type="entry name" value="Prokaryotic type KH domain (KH-domain type II)"/>
    <property type="match status" value="2"/>
</dbReference>
<dbReference type="InterPro" id="IPR058582">
    <property type="entry name" value="KH_NusA_2nd"/>
</dbReference>
<dbReference type="GO" id="GO:0003700">
    <property type="term" value="F:DNA-binding transcription factor activity"/>
    <property type="evidence" value="ECO:0007669"/>
    <property type="project" value="InterPro"/>
</dbReference>
<dbReference type="CDD" id="cd02134">
    <property type="entry name" value="KH-II_NusA_rpt1"/>
    <property type="match status" value="1"/>
</dbReference>
<dbReference type="HAMAP" id="MF_00945_B">
    <property type="entry name" value="NusA_B"/>
    <property type="match status" value="1"/>
</dbReference>
<keyword evidence="4 7" id="KW-0694">RNA-binding</keyword>
<dbReference type="InterPro" id="IPR013735">
    <property type="entry name" value="TF_NusA_N"/>
</dbReference>
<evidence type="ECO:0000259" key="9">
    <source>
        <dbReference type="PROSITE" id="PS50126"/>
    </source>
</evidence>
<comment type="subcellular location">
    <subcellularLocation>
        <location evidence="7">Cytoplasm</location>
    </subcellularLocation>
</comment>
<evidence type="ECO:0000256" key="5">
    <source>
        <dbReference type="ARBA" id="ARBA00023015"/>
    </source>
</evidence>
<keyword evidence="6 7" id="KW-0804">Transcription</keyword>
<evidence type="ECO:0000256" key="7">
    <source>
        <dbReference type="HAMAP-Rule" id="MF_00945"/>
    </source>
</evidence>
<dbReference type="STRING" id="1229780.BN381_330069"/>
<gene>
    <name evidence="7 10" type="primary">nusA</name>
    <name evidence="10" type="ORF">BN381_330069</name>
</gene>
<sequence length="431" mass="47273">MNPNMMEALHELAAHKGISTETLLTVLADAIDAAYKKMPGAEEFAWTEIDAETGEIRVWAQELGEDYELLGEPYDVTPNDMGRIAAQAAKQVMNQRIRETEREMKYEEYAGREGGIVTGIVQQTDSRYTLLDLGRVEALMPQSEQVPHERAHAGDRVKAYIVEVRMTAKGPQIVVSRTHPGLIRRLFEMEVPEIEDGIVEIKACAREPGQRTKIAVWSNDPNIDPVGACVGARGARVRQVVNELRGEKIDIVPFSDDEIEFVAKALQPARVREVRIHRDLGTAEVIVPDFQLSLAIGKEGQNARLAHRLTGLRIDIRSETEDAQSEYQPYGESADYADGEWVVDEATGDQMWQPADGSDPISLDEWNKMNAEGEPAAEPEGETAAEPEADGGADSEDAPDGDAPADTDDGDIDEAAIDQPGDEAAEADETT</sequence>
<reference evidence="10 11" key="1">
    <citation type="journal article" date="2013" name="ISME J.">
        <title>Metabolic model for the filamentous 'Candidatus Microthrix parvicella' based on genomic and metagenomic analyses.</title>
        <authorList>
            <person name="Jon McIlroy S."/>
            <person name="Kristiansen R."/>
            <person name="Albertsen M."/>
            <person name="Michael Karst S."/>
            <person name="Rossetti S."/>
            <person name="Lund Nielsen J."/>
            <person name="Tandoi V."/>
            <person name="James Seviour R."/>
            <person name="Nielsen P.H."/>
        </authorList>
    </citation>
    <scope>NUCLEOTIDE SEQUENCE [LARGE SCALE GENOMIC DNA]</scope>
    <source>
        <strain evidence="10 11">RN1</strain>
    </source>
</reference>
<dbReference type="CDD" id="cd22529">
    <property type="entry name" value="KH-II_NusA_rpt2"/>
    <property type="match status" value="1"/>
</dbReference>
<dbReference type="InterPro" id="IPR030842">
    <property type="entry name" value="TF_NusA_bacterial"/>
</dbReference>
<dbReference type="PROSITE" id="PS50084">
    <property type="entry name" value="KH_TYPE_1"/>
    <property type="match status" value="1"/>
</dbReference>
<comment type="function">
    <text evidence="7">Participates in both transcription termination and antitermination.</text>
</comment>
<dbReference type="SUPFAM" id="SSF50249">
    <property type="entry name" value="Nucleic acid-binding proteins"/>
    <property type="match status" value="1"/>
</dbReference>
<dbReference type="InterPro" id="IPR003029">
    <property type="entry name" value="S1_domain"/>
</dbReference>
<dbReference type="HOGENOM" id="CLU_029242_2_2_11"/>
<dbReference type="Gene3D" id="3.30.300.20">
    <property type="match status" value="2"/>
</dbReference>
<keyword evidence="11" id="KW-1185">Reference proteome</keyword>
<protein>
    <recommendedName>
        <fullName evidence="7">Transcription termination/antitermination protein NusA</fullName>
    </recommendedName>
</protein>
<dbReference type="FunFam" id="3.30.300.20:FF:000005">
    <property type="entry name" value="Transcription termination/antitermination protein NusA"/>
    <property type="match status" value="1"/>
</dbReference>
<dbReference type="GO" id="GO:0006353">
    <property type="term" value="P:DNA-templated transcription termination"/>
    <property type="evidence" value="ECO:0007669"/>
    <property type="project" value="UniProtKB-UniRule"/>
</dbReference>
<dbReference type="PANTHER" id="PTHR22648:SF0">
    <property type="entry name" value="TRANSCRIPTION TERMINATION_ANTITERMINATION PROTEIN NUSA"/>
    <property type="match status" value="1"/>
</dbReference>
<evidence type="ECO:0000256" key="3">
    <source>
        <dbReference type="ARBA" id="ARBA00022814"/>
    </source>
</evidence>
<dbReference type="SUPFAM" id="SSF69705">
    <property type="entry name" value="Transcription factor NusA, N-terminal domain"/>
    <property type="match status" value="1"/>
</dbReference>
<dbReference type="InterPro" id="IPR015946">
    <property type="entry name" value="KH_dom-like_a/b"/>
</dbReference>
<feature type="domain" description="S1 motif" evidence="9">
    <location>
        <begin position="114"/>
        <end position="178"/>
    </location>
</feature>
<dbReference type="PROSITE" id="PS50126">
    <property type="entry name" value="S1"/>
    <property type="match status" value="1"/>
</dbReference>
<organism evidence="10 11">
    <name type="scientific">Candidatus Neomicrothrix parvicella RN1</name>
    <dbReference type="NCBI Taxonomy" id="1229780"/>
    <lineage>
        <taxon>Bacteria</taxon>
        <taxon>Bacillati</taxon>
        <taxon>Actinomycetota</taxon>
        <taxon>Acidimicrobiia</taxon>
        <taxon>Acidimicrobiales</taxon>
        <taxon>Microthrixaceae</taxon>
        <taxon>Candidatus Neomicrothrix</taxon>
    </lineage>
</organism>
<dbReference type="eggNOG" id="COG0195">
    <property type="taxonomic scope" value="Bacteria"/>
</dbReference>
<dbReference type="InterPro" id="IPR036555">
    <property type="entry name" value="NusA_N_sf"/>
</dbReference>
<dbReference type="CDD" id="cd04455">
    <property type="entry name" value="S1_NusA"/>
    <property type="match status" value="1"/>
</dbReference>
<evidence type="ECO:0000256" key="4">
    <source>
        <dbReference type="ARBA" id="ARBA00022884"/>
    </source>
</evidence>
<dbReference type="Pfam" id="PF00575">
    <property type="entry name" value="S1"/>
    <property type="match status" value="1"/>
</dbReference>
<dbReference type="FunFam" id="3.30.300.20:FF:000002">
    <property type="entry name" value="Transcription termination/antitermination protein NusA"/>
    <property type="match status" value="1"/>
</dbReference>
<name>R4YZJ4_9ACTN</name>
<feature type="region of interest" description="Disordered" evidence="8">
    <location>
        <begin position="350"/>
        <end position="431"/>
    </location>
</feature>
<evidence type="ECO:0000256" key="6">
    <source>
        <dbReference type="ARBA" id="ARBA00023163"/>
    </source>
</evidence>
<comment type="similarity">
    <text evidence="7">Belongs to the NusA family.</text>
</comment>
<keyword evidence="1 7" id="KW-0806">Transcription termination</keyword>
<dbReference type="GO" id="GO:0031564">
    <property type="term" value="P:transcription antitermination"/>
    <property type="evidence" value="ECO:0007669"/>
    <property type="project" value="UniProtKB-UniRule"/>
</dbReference>
<dbReference type="AlphaFoldDB" id="R4YZJ4"/>
<dbReference type="Gene3D" id="2.40.50.140">
    <property type="entry name" value="Nucleic acid-binding proteins"/>
    <property type="match status" value="1"/>
</dbReference>
<dbReference type="Pfam" id="PF13184">
    <property type="entry name" value="KH_NusA_1st"/>
    <property type="match status" value="1"/>
</dbReference>
<dbReference type="Pfam" id="PF08529">
    <property type="entry name" value="NusA_N"/>
    <property type="match status" value="2"/>
</dbReference>
<keyword evidence="3 7" id="KW-0889">Transcription antitermination</keyword>
<evidence type="ECO:0000256" key="8">
    <source>
        <dbReference type="SAM" id="MobiDB-lite"/>
    </source>
</evidence>
<comment type="caution">
    <text evidence="10">The sequence shown here is derived from an EMBL/GenBank/DDBJ whole genome shotgun (WGS) entry which is preliminary data.</text>
</comment>
<dbReference type="EMBL" id="CANL01000027">
    <property type="protein sequence ID" value="CCM64084.1"/>
    <property type="molecule type" value="Genomic_DNA"/>
</dbReference>
<keyword evidence="2 7" id="KW-0963">Cytoplasm</keyword>
<dbReference type="PANTHER" id="PTHR22648">
    <property type="entry name" value="TRANSCRIPTION TERMINATION FACTOR NUSA"/>
    <property type="match status" value="1"/>
</dbReference>
<evidence type="ECO:0000313" key="10">
    <source>
        <dbReference type="EMBL" id="CCM64084.1"/>
    </source>
</evidence>
<dbReference type="InterPro" id="IPR009019">
    <property type="entry name" value="KH_sf_prok-type"/>
</dbReference>
<dbReference type="InterPro" id="IPR012340">
    <property type="entry name" value="NA-bd_OB-fold"/>
</dbReference>
<dbReference type="Pfam" id="PF26594">
    <property type="entry name" value="KH_NusA_2nd"/>
    <property type="match status" value="1"/>
</dbReference>
<dbReference type="RefSeq" id="WP_012227647.1">
    <property type="nucleotide sequence ID" value="NZ_HG422565.1"/>
</dbReference>
<evidence type="ECO:0000313" key="11">
    <source>
        <dbReference type="Proteomes" id="UP000018291"/>
    </source>
</evidence>
<proteinExistence type="inferred from homology"/>
<accession>R4YZJ4</accession>
<dbReference type="GO" id="GO:0005829">
    <property type="term" value="C:cytosol"/>
    <property type="evidence" value="ECO:0007669"/>
    <property type="project" value="TreeGrafter"/>
</dbReference>
<evidence type="ECO:0000256" key="2">
    <source>
        <dbReference type="ARBA" id="ARBA00022490"/>
    </source>
</evidence>
<dbReference type="GO" id="GO:0003723">
    <property type="term" value="F:RNA binding"/>
    <property type="evidence" value="ECO:0007669"/>
    <property type="project" value="UniProtKB-UniRule"/>
</dbReference>
<comment type="subunit">
    <text evidence="7">Monomer. Binds directly to the core enzyme of the DNA-dependent RNA polymerase and to nascent RNA.</text>
</comment>
<dbReference type="Proteomes" id="UP000018291">
    <property type="component" value="Unassembled WGS sequence"/>
</dbReference>
<dbReference type="Gene3D" id="3.30.1480.10">
    <property type="entry name" value="NusA, N-terminal domain"/>
    <property type="match status" value="1"/>
</dbReference>
<dbReference type="InterPro" id="IPR025249">
    <property type="entry name" value="TF_NusA_KH_1st"/>
</dbReference>
<feature type="compositionally biased region" description="Acidic residues" evidence="8">
    <location>
        <begin position="375"/>
        <end position="431"/>
    </location>
</feature>
<dbReference type="SMART" id="SM00316">
    <property type="entry name" value="S1"/>
    <property type="match status" value="1"/>
</dbReference>